<feature type="transmembrane region" description="Helical" evidence="12">
    <location>
        <begin position="112"/>
        <end position="133"/>
    </location>
</feature>
<dbReference type="PROSITE" id="PS01035">
    <property type="entry name" value="PTS_EIIB_TYPE_1_CYS"/>
    <property type="match status" value="1"/>
</dbReference>
<dbReference type="PROSITE" id="PS51098">
    <property type="entry name" value="PTS_EIIB_TYPE_1"/>
    <property type="match status" value="1"/>
</dbReference>
<sequence length="465" mass="50386">MNYKDTGKRIIKAIGGTKNVKSISYCATRLRFKLYDNSKVDIQSLEEDDSVLGIRETKETLQIVIGTEVGEVYQGIVDETELFGEGSLEDDKEIDDADKMGSKSEKSLFDKFLATISAIFTPYIPVLATAGIIKGLIAIANNIGILSAESSTYAILSAAGNSLIYFFPILLAFTAAKEFEANPYTGAVIAAALMEPNITGIVETGKEITFLGIPFTAMSFASTVIPVILAMYGYAYLENFLKKHLPKSMKFIFIPLISLLVMVPLTLMVIGPIGGVLANGVAFVYKYLIETNLVLTGVIFGAFFIFVIMTGMHWVVLPLELQYLAEHGYEYTLATGGLGNYALLGICFAVWLTTENNKLKSVAGSAAFVNFLSGVTEPGIYGVLFKKKKYFIALIAGGALGGLVSGLLNVYVTAFAFSGLFGFPAFMASPKIVGYVISIVVSFSVAFGLTYFMDRRENKKAEKEV</sequence>
<dbReference type="CDD" id="cd00212">
    <property type="entry name" value="PTS_IIB_glc"/>
    <property type="match status" value="1"/>
</dbReference>
<dbReference type="Gene3D" id="3.30.1360.60">
    <property type="entry name" value="Glucose permease domain IIB"/>
    <property type="match status" value="1"/>
</dbReference>
<keyword evidence="4" id="KW-0762">Sugar transport</keyword>
<dbReference type="InterPro" id="IPR001996">
    <property type="entry name" value="PTS_IIB_1"/>
</dbReference>
<accession>A0A4R7ZBB1</accession>
<keyword evidence="9 12" id="KW-1133">Transmembrane helix</keyword>
<feature type="transmembrane region" description="Helical" evidence="12">
    <location>
        <begin position="293"/>
        <end position="319"/>
    </location>
</feature>
<evidence type="ECO:0000256" key="4">
    <source>
        <dbReference type="ARBA" id="ARBA00022597"/>
    </source>
</evidence>
<dbReference type="GO" id="GO:0090589">
    <property type="term" value="F:protein-phosphocysteine-trehalose phosphotransferase system transporter activity"/>
    <property type="evidence" value="ECO:0007669"/>
    <property type="project" value="TreeGrafter"/>
</dbReference>
<evidence type="ECO:0000256" key="2">
    <source>
        <dbReference type="ARBA" id="ARBA00022448"/>
    </source>
</evidence>
<dbReference type="Pfam" id="PF02378">
    <property type="entry name" value="PTS_EIIC"/>
    <property type="match status" value="1"/>
</dbReference>
<dbReference type="Pfam" id="PF00367">
    <property type="entry name" value="PTS_EIIB"/>
    <property type="match status" value="1"/>
</dbReference>
<keyword evidence="3" id="KW-1003">Cell membrane</keyword>
<dbReference type="GO" id="GO:0008982">
    <property type="term" value="F:protein-N(PI)-phosphohistidine-sugar phosphotransferase activity"/>
    <property type="evidence" value="ECO:0007669"/>
    <property type="project" value="InterPro"/>
</dbReference>
<reference evidence="15 16" key="1">
    <citation type="submission" date="2019-03" db="EMBL/GenBank/DDBJ databases">
        <title>Subsurface microbial communities from deep shales in Ohio and West Virginia, USA.</title>
        <authorList>
            <person name="Wrighton K."/>
        </authorList>
    </citation>
    <scope>NUCLEOTIDE SEQUENCE [LARGE SCALE GENOMIC DNA]</scope>
    <source>
        <strain evidence="15 16">MSL9.2</strain>
    </source>
</reference>
<feature type="transmembrane region" description="Helical" evidence="12">
    <location>
        <begin position="432"/>
        <end position="453"/>
    </location>
</feature>
<evidence type="ECO:0000256" key="1">
    <source>
        <dbReference type="ARBA" id="ARBA00004651"/>
    </source>
</evidence>
<protein>
    <submittedName>
        <fullName evidence="15">PTS system beta-glucoside-specific IIA component (Glc family) /PTS system beta-glucoside-specific IIB component (Glc family) /PTS system beta-glucoside-specific IIC component (Glc family)</fullName>
    </submittedName>
</protein>
<proteinExistence type="predicted"/>
<evidence type="ECO:0000256" key="8">
    <source>
        <dbReference type="ARBA" id="ARBA00022777"/>
    </source>
</evidence>
<keyword evidence="7 12" id="KW-0812">Transmembrane</keyword>
<dbReference type="InterPro" id="IPR036878">
    <property type="entry name" value="Glu_permease_IIB"/>
</dbReference>
<dbReference type="InterPro" id="IPR003352">
    <property type="entry name" value="PTS_EIIC"/>
</dbReference>
<dbReference type="PROSITE" id="PS51103">
    <property type="entry name" value="PTS_EIIC_TYPE_1"/>
    <property type="match status" value="1"/>
</dbReference>
<feature type="domain" description="PTS EIIB type-1" evidence="13">
    <location>
        <begin position="4"/>
        <end position="86"/>
    </location>
</feature>
<evidence type="ECO:0000256" key="6">
    <source>
        <dbReference type="ARBA" id="ARBA00022683"/>
    </source>
</evidence>
<evidence type="ECO:0000256" key="12">
    <source>
        <dbReference type="SAM" id="Phobius"/>
    </source>
</evidence>
<dbReference type="EMBL" id="SODA01000001">
    <property type="protein sequence ID" value="TDW07533.1"/>
    <property type="molecule type" value="Genomic_DNA"/>
</dbReference>
<feature type="transmembrane region" description="Helical" evidence="12">
    <location>
        <begin position="391"/>
        <end position="412"/>
    </location>
</feature>
<organism evidence="15 16">
    <name type="scientific">Halanaerobium saccharolyticum</name>
    <dbReference type="NCBI Taxonomy" id="43595"/>
    <lineage>
        <taxon>Bacteria</taxon>
        <taxon>Bacillati</taxon>
        <taxon>Bacillota</taxon>
        <taxon>Clostridia</taxon>
        <taxon>Halanaerobiales</taxon>
        <taxon>Halanaerobiaceae</taxon>
        <taxon>Halanaerobium</taxon>
    </lineage>
</organism>
<dbReference type="InterPro" id="IPR018113">
    <property type="entry name" value="PTrfase_EIIB_Cys"/>
</dbReference>
<dbReference type="GO" id="GO:0016301">
    <property type="term" value="F:kinase activity"/>
    <property type="evidence" value="ECO:0007669"/>
    <property type="project" value="UniProtKB-KW"/>
</dbReference>
<gene>
    <name evidence="15" type="ORF">C8C77_1012</name>
</gene>
<evidence type="ECO:0000256" key="7">
    <source>
        <dbReference type="ARBA" id="ARBA00022692"/>
    </source>
</evidence>
<dbReference type="Proteomes" id="UP000294697">
    <property type="component" value="Unassembled WGS sequence"/>
</dbReference>
<feature type="transmembrane region" description="Helical" evidence="12">
    <location>
        <begin position="208"/>
        <end position="230"/>
    </location>
</feature>
<feature type="active site" description="Phosphocysteine intermediate; for EIIB activity" evidence="11">
    <location>
        <position position="26"/>
    </location>
</feature>
<dbReference type="RefSeq" id="WP_111570933.1">
    <property type="nucleotide sequence ID" value="NZ_QLME01000002.1"/>
</dbReference>
<name>A0A4R7ZBB1_9FIRM</name>
<feature type="transmembrane region" description="Helical" evidence="12">
    <location>
        <begin position="251"/>
        <end position="273"/>
    </location>
</feature>
<dbReference type="PANTHER" id="PTHR30175">
    <property type="entry name" value="PHOSPHOTRANSFERASE SYSTEM TRANSPORT PROTEIN"/>
    <property type="match status" value="1"/>
</dbReference>
<keyword evidence="8" id="KW-0418">Kinase</keyword>
<keyword evidence="6" id="KW-0598">Phosphotransferase system</keyword>
<comment type="subcellular location">
    <subcellularLocation>
        <location evidence="1">Cell membrane</location>
        <topology evidence="1">Multi-pass membrane protein</topology>
    </subcellularLocation>
</comment>
<dbReference type="GO" id="GO:0009401">
    <property type="term" value="P:phosphoenolpyruvate-dependent sugar phosphotransferase system"/>
    <property type="evidence" value="ECO:0007669"/>
    <property type="project" value="UniProtKB-KW"/>
</dbReference>
<dbReference type="AlphaFoldDB" id="A0A4R7ZBB1"/>
<dbReference type="PANTHER" id="PTHR30175:SF1">
    <property type="entry name" value="PTS SYSTEM ARBUTIN-, CELLOBIOSE-, AND SALICIN-SPECIFIC EIIBC COMPONENT-RELATED"/>
    <property type="match status" value="1"/>
</dbReference>
<evidence type="ECO:0000256" key="11">
    <source>
        <dbReference type="PROSITE-ProRule" id="PRU00421"/>
    </source>
</evidence>
<evidence type="ECO:0000313" key="16">
    <source>
        <dbReference type="Proteomes" id="UP000294697"/>
    </source>
</evidence>
<feature type="domain" description="PTS EIIC type-1" evidence="14">
    <location>
        <begin position="114"/>
        <end position="465"/>
    </location>
</feature>
<dbReference type="OrthoDB" id="92465at2"/>
<evidence type="ECO:0000259" key="13">
    <source>
        <dbReference type="PROSITE" id="PS51098"/>
    </source>
</evidence>
<evidence type="ECO:0000313" key="15">
    <source>
        <dbReference type="EMBL" id="TDW07533.1"/>
    </source>
</evidence>
<evidence type="ECO:0000256" key="10">
    <source>
        <dbReference type="ARBA" id="ARBA00023136"/>
    </source>
</evidence>
<evidence type="ECO:0000256" key="9">
    <source>
        <dbReference type="ARBA" id="ARBA00022989"/>
    </source>
</evidence>
<dbReference type="InterPro" id="IPR050558">
    <property type="entry name" value="PTS_Sugar-Specific_Components"/>
</dbReference>
<keyword evidence="2" id="KW-0813">Transport</keyword>
<evidence type="ECO:0000256" key="5">
    <source>
        <dbReference type="ARBA" id="ARBA00022679"/>
    </source>
</evidence>
<dbReference type="SUPFAM" id="SSF55604">
    <property type="entry name" value="Glucose permease domain IIB"/>
    <property type="match status" value="1"/>
</dbReference>
<dbReference type="GO" id="GO:0015771">
    <property type="term" value="P:trehalose transport"/>
    <property type="evidence" value="ECO:0007669"/>
    <property type="project" value="TreeGrafter"/>
</dbReference>
<keyword evidence="5" id="KW-0808">Transferase</keyword>
<feature type="transmembrane region" description="Helical" evidence="12">
    <location>
        <begin position="331"/>
        <end position="352"/>
    </location>
</feature>
<comment type="caution">
    <text evidence="15">The sequence shown here is derived from an EMBL/GenBank/DDBJ whole genome shotgun (WGS) entry which is preliminary data.</text>
</comment>
<dbReference type="InterPro" id="IPR013013">
    <property type="entry name" value="PTS_EIIC_1"/>
</dbReference>
<evidence type="ECO:0000256" key="3">
    <source>
        <dbReference type="ARBA" id="ARBA00022475"/>
    </source>
</evidence>
<dbReference type="GO" id="GO:0005886">
    <property type="term" value="C:plasma membrane"/>
    <property type="evidence" value="ECO:0007669"/>
    <property type="project" value="UniProtKB-SubCell"/>
</dbReference>
<keyword evidence="10 12" id="KW-0472">Membrane</keyword>
<evidence type="ECO:0000259" key="14">
    <source>
        <dbReference type="PROSITE" id="PS51103"/>
    </source>
</evidence>
<feature type="transmembrane region" description="Helical" evidence="12">
    <location>
        <begin position="153"/>
        <end position="172"/>
    </location>
</feature>